<feature type="transmembrane region" description="Helical" evidence="2">
    <location>
        <begin position="889"/>
        <end position="910"/>
    </location>
</feature>
<evidence type="ECO:0000256" key="2">
    <source>
        <dbReference type="SAM" id="Phobius"/>
    </source>
</evidence>
<feature type="transmembrane region" description="Helical" evidence="2">
    <location>
        <begin position="341"/>
        <end position="362"/>
    </location>
</feature>
<comment type="caution">
    <text evidence="4">The sequence shown here is derived from an EMBL/GenBank/DDBJ whole genome shotgun (WGS) entry which is preliminary data.</text>
</comment>
<dbReference type="PANTHER" id="PTHR45655">
    <property type="entry name" value="GUANYLATE CYCLASE SOLUBLE SUBUNIT BETA-2"/>
    <property type="match status" value="1"/>
</dbReference>
<feature type="transmembrane region" description="Helical" evidence="2">
    <location>
        <begin position="59"/>
        <end position="81"/>
    </location>
</feature>
<dbReference type="EMBL" id="JAPFFF010000008">
    <property type="protein sequence ID" value="KAK8883746.1"/>
    <property type="molecule type" value="Genomic_DNA"/>
</dbReference>
<dbReference type="InterPro" id="IPR029787">
    <property type="entry name" value="Nucleotide_cyclase"/>
</dbReference>
<feature type="domain" description="PAS" evidence="3">
    <location>
        <begin position="1268"/>
        <end position="1326"/>
    </location>
</feature>
<reference evidence="4 5" key="1">
    <citation type="submission" date="2024-04" db="EMBL/GenBank/DDBJ databases">
        <title>Tritrichomonas musculus Genome.</title>
        <authorList>
            <person name="Alves-Ferreira E."/>
            <person name="Grigg M."/>
            <person name="Lorenzi H."/>
            <person name="Galac M."/>
        </authorList>
    </citation>
    <scope>NUCLEOTIDE SEQUENCE [LARGE SCALE GENOMIC DNA]</scope>
    <source>
        <strain evidence="4 5">EAF2021</strain>
    </source>
</reference>
<name>A0ABR2JZ58_9EUKA</name>
<feature type="compositionally biased region" description="Basic and acidic residues" evidence="1">
    <location>
        <begin position="1559"/>
        <end position="1581"/>
    </location>
</feature>
<feature type="transmembrane region" description="Helical" evidence="2">
    <location>
        <begin position="663"/>
        <end position="689"/>
    </location>
</feature>
<feature type="transmembrane region" description="Helical" evidence="2">
    <location>
        <begin position="111"/>
        <end position="139"/>
    </location>
</feature>
<protein>
    <recommendedName>
        <fullName evidence="3">PAS domain-containing protein</fullName>
    </recommendedName>
</protein>
<feature type="transmembrane region" description="Helical" evidence="2">
    <location>
        <begin position="969"/>
        <end position="990"/>
    </location>
</feature>
<keyword evidence="5" id="KW-1185">Reference proteome</keyword>
<sequence length="1888" mass="216649">MDFPESSVMPSESISRASRISTTVRHISEHQIESTSSGFFEIFFLIFDEIGKFSPPNSFLIFIQIFISFYQFYITSFFPFLSDGWDFSVFPDKIIRYLNYPVDFGNGDPDIFNSGICLCLLLILCAIFIIFLIIIFFYYKANKMFPQHCALATRIIISIVIPIILSPLSYIIVFSFKSCFTNDSSYIPYINKTEYNKTKIYDDPSGNLSEVSTTNRQLYLTTTTIGILFYFFLLFIFYADVMFRSSTPYLEDTPLSMWDGFPLFLSMFGSTINIIFSGFIFRFPTWAAYFLIICYLIYNGYILYNILFFPMIKHWMNATFFIFVSSSLFSSLFQLFPIKSIYRLLIPLVIFVVHIPIVIIFLRQFRRKITRQEIEEANISTESRALRYLRLSISDRCADFVLFKWLKPMNQKSTNKLLFQMAQFISFFPSESQNLTFYISLLARRNNISLHQQFLFFQLRRVHIFRQSSTSKQLNEDLSTISKATSQCISSFAQFLIRTIDDRQELTIDSLRSLAKLNKSTCSMCHEAMSRYPNNSRLIFIFSRYIIECQADFKGGVSMYQEAQMIERGKRATIDYAFRSMINLFPTYLWKHILDYKGRNILKRRTRQKSGSSLSADSMTNDKNNPMSETDIESNEKVASNVLENPKLRFALRKAVNNMKSKGIMIMTFSCVVRFILTFVICMIIMGVAPSIIGERKVNYQNIAEIGTVRKCIDLSLFRMSKIWSRNLNLSPTQEDIRSALGPDISVDEFDNSTIEPEIAMISDVFSSIEAIERLGKLLIEVKYQDSMSSSDKDSNFILFNNISFCNRAKGKFYESTTSLRYFMLYLLNQIVSVTRLDSLYDDPFDWKEDECICEVVMNMGKIIQVLNDQSSVLISREQEYSNTMNTKILIFFCIVIPFIFTAFIIPYFVGYAKMISEFRQIFDVLNLLPIQIYKESCMPIARFNADYDQVQEAVSQVDYSGCQKIEMAIPGILCSVLVAGSLIGTFFLLRDVNNKFYALVKWLEIGSHRAPLLIETITNAIFAGIFGYVGATDYTSHVYHLDLVYNYSQRFLYQHKDLIWGSDSSTSCNNFTERLDQLHFTNTCFIDYKSESLQADYRCFSLDQQIMTFNKFAKDIYLSIIYAQHNSNMTTNSSNKKSDFDIAFINILNSYEAINLHYLGITFLLPKLEEAQQILNQGINLKIDQLKKYSIAISLGTFATDIIIFIIELAILTTLREEYNIVRILIARLPPLGVVQNQSLVELMTGNIEGVKSKQNSPIINHIIYCSNPIIVFDKTCKILMVNSQTTKTFGISKEQLFHTHISTVISKDDCSLIHSKVNQNIEYNKNSIFSHSNDKDEFVRISSRESDNNEENISILEPLMKSNENIDLNNNNNNNNNDQGTSEKVDLYNDPIEMTIIGIKDDGNKIILSAILAYLPEPDDVYALIMRNDTKVYINEEEIKRAKLKTTEIMTQVLPQAIAESENIKENISFSIKLVTVVTIKILNFNDSISHFTSVQAIRNMSELYTIYDTQLMNYPNLTKTSVISEYFQAVGGLFNNNYIQRDSANQLQEIEGENNQENKEQNNQENKEQNNQENENDKQNNLGLNESNDSTFFDSNNNFNNFNNDKIEGNNINNLIISASNIDAFNHYNESINRHIADGVNNSILIQSSSIESINGNFNRANINNGIDINNMGANNGGVNNINNNDVNNLSNGGKNTNDDDDASIIRPRSHSKIRFVRSRQSLYDISNLKCGQNDQFANIVLDSIYFAFNCIDATEYTNNATGSNYVIGIGINAGGPITAGTFGEEHIKFEVLGEAIKSSFKVVDASEAGMIIITEEAFEFLKDSPEARKNLIFEEYKCLDMLHMKKVKSYIVKPSKELIPYQDQDEDLIEGMQNEHQTNELPQD</sequence>
<feature type="transmembrane region" description="Helical" evidence="2">
    <location>
        <begin position="1190"/>
        <end position="1213"/>
    </location>
</feature>
<dbReference type="Gene3D" id="3.30.70.1230">
    <property type="entry name" value="Nucleotide cyclase"/>
    <property type="match status" value="1"/>
</dbReference>
<dbReference type="Gene3D" id="3.30.450.20">
    <property type="entry name" value="PAS domain"/>
    <property type="match status" value="1"/>
</dbReference>
<accession>A0ABR2JZ58</accession>
<feature type="transmembrane region" description="Helical" evidence="2">
    <location>
        <begin position="151"/>
        <end position="176"/>
    </location>
</feature>
<feature type="transmembrane region" description="Helical" evidence="2">
    <location>
        <begin position="260"/>
        <end position="281"/>
    </location>
</feature>
<dbReference type="PROSITE" id="PS50112">
    <property type="entry name" value="PAS"/>
    <property type="match status" value="1"/>
</dbReference>
<gene>
    <name evidence="4" type="ORF">M9Y10_042845</name>
</gene>
<dbReference type="InterPro" id="IPR001054">
    <property type="entry name" value="A/G_cyclase"/>
</dbReference>
<evidence type="ECO:0000313" key="5">
    <source>
        <dbReference type="Proteomes" id="UP001470230"/>
    </source>
</evidence>
<proteinExistence type="predicted"/>
<keyword evidence="2" id="KW-0472">Membrane</keyword>
<dbReference type="Proteomes" id="UP001470230">
    <property type="component" value="Unassembled WGS sequence"/>
</dbReference>
<dbReference type="InterPro" id="IPR000014">
    <property type="entry name" value="PAS"/>
</dbReference>
<feature type="transmembrane region" description="Helical" evidence="2">
    <location>
        <begin position="315"/>
        <end position="335"/>
    </location>
</feature>
<feature type="region of interest" description="Disordered" evidence="1">
    <location>
        <begin position="606"/>
        <end position="631"/>
    </location>
</feature>
<evidence type="ECO:0000313" key="4">
    <source>
        <dbReference type="EMBL" id="KAK8883746.1"/>
    </source>
</evidence>
<dbReference type="SUPFAM" id="SSF55073">
    <property type="entry name" value="Nucleotide cyclase"/>
    <property type="match status" value="1"/>
</dbReference>
<keyword evidence="2" id="KW-0812">Transmembrane</keyword>
<feature type="transmembrane region" description="Helical" evidence="2">
    <location>
        <begin position="1010"/>
        <end position="1032"/>
    </location>
</feature>
<dbReference type="Pfam" id="PF00211">
    <property type="entry name" value="Guanylate_cyc"/>
    <property type="match status" value="1"/>
</dbReference>
<evidence type="ECO:0000256" key="1">
    <source>
        <dbReference type="SAM" id="MobiDB-lite"/>
    </source>
</evidence>
<dbReference type="PANTHER" id="PTHR45655:SF13">
    <property type="entry name" value="SOLUBLE GUANYLATE CYCLASE GCY-32-RELATED"/>
    <property type="match status" value="1"/>
</dbReference>
<evidence type="ECO:0000259" key="3">
    <source>
        <dbReference type="PROSITE" id="PS50112"/>
    </source>
</evidence>
<feature type="transmembrane region" description="Helical" evidence="2">
    <location>
        <begin position="287"/>
        <end position="308"/>
    </location>
</feature>
<organism evidence="4 5">
    <name type="scientific">Tritrichomonas musculus</name>
    <dbReference type="NCBI Taxonomy" id="1915356"/>
    <lineage>
        <taxon>Eukaryota</taxon>
        <taxon>Metamonada</taxon>
        <taxon>Parabasalia</taxon>
        <taxon>Tritrichomonadida</taxon>
        <taxon>Tritrichomonadidae</taxon>
        <taxon>Tritrichomonas</taxon>
    </lineage>
</organism>
<feature type="compositionally biased region" description="Low complexity" evidence="1">
    <location>
        <begin position="1582"/>
        <end position="1593"/>
    </location>
</feature>
<keyword evidence="2" id="KW-1133">Transmembrane helix</keyword>
<feature type="transmembrane region" description="Helical" evidence="2">
    <location>
        <begin position="218"/>
        <end position="239"/>
    </location>
</feature>
<feature type="compositionally biased region" description="Polar residues" evidence="1">
    <location>
        <begin position="609"/>
        <end position="628"/>
    </location>
</feature>
<feature type="region of interest" description="Disordered" evidence="1">
    <location>
        <begin position="1557"/>
        <end position="1593"/>
    </location>
</feature>